<evidence type="ECO:0000313" key="1">
    <source>
        <dbReference type="EnsemblMetazoa" id="PPA34675.1"/>
    </source>
</evidence>
<gene>
    <name evidence="1" type="primary">WBGene00273044</name>
</gene>
<dbReference type="GO" id="GO:0006629">
    <property type="term" value="P:lipid metabolic process"/>
    <property type="evidence" value="ECO:0000318"/>
    <property type="project" value="GO_Central"/>
</dbReference>
<proteinExistence type="predicted"/>
<reference evidence="1" key="2">
    <citation type="submission" date="2022-06" db="UniProtKB">
        <authorList>
            <consortium name="EnsemblMetazoa"/>
        </authorList>
    </citation>
    <scope>IDENTIFICATION</scope>
    <source>
        <strain evidence="1">PS312</strain>
    </source>
</reference>
<sequence length="793" mass="88914">MTEVIEVVDSTVAYASLTVAIPLIPFYLRVITALPRTKSTAKAVYMIYQVGGVIDIVCLFNTILQILAQKGLLPATLLVEGTPRMIMALIYSTRIGQLCTVFLISLNRVIAVRAPTQYHRVFGSPWSVPCLAAIQFAPSIFYFAYFVVTSDSTWAPFGNRGHSITASFHITRPLDISCIVIQLFFTMSNTVFYCIIIASLRKNTKVLETKEMRIEPDTRKSRQERNFSNMAVIVCSFDFLYLAYMVLLAICDVPKAIQLTLFNLLSIIVGSAAPCLLFAFSSTVRSNLAFSWRRNAVKTSTTMGDSRDTVIIGQPIINRILADHSAMIAFLVATLAALLPSSILCLDPEVDMNAEQIIKYWKYPFEEYATQTDDGYVLTLFRMKHGRETDGSPPGPPFLLAHGLGASAEHWLMNPPESSPAFILADAGFDVWLINFRGAKNSKKHVKFKPESSAFWNFCWDQMAEYDLPATVDTVRRVTGARKVYYVGHSQGTTVLFGKLARQPEFASKIARFFALAPITTARHMRGPMTALYFIHSILQNSNDHFGAMEMVLPTQYLAGILSRWVCPYARFGLACESFISVQGGHSGIGVFNQSRTPVYFSHYPGSSSLRNFAHWGQMVWRDATSMYDHGSAQKNQIHYNQSSPPTYDFTAIRNVSIHLFYSLNDNVATADDVEKEMIGKQLGKDVEAINVPGYSHNDFIAGMTLKRVIMDRIIKVIRKEDTSSEGYDKYPKKKKKNESFEFISKHGSLSLHISYSLPAENAVKAERSEGTVWKTRVPVLQQNLKRVFQANE</sequence>
<dbReference type="Pfam" id="PF04083">
    <property type="entry name" value="Abhydro_lipase"/>
    <property type="match status" value="1"/>
</dbReference>
<protein>
    <submittedName>
        <fullName evidence="1">G protein-coupled receptor</fullName>
    </submittedName>
</protein>
<accession>A0A2A6C7A4</accession>
<dbReference type="SUPFAM" id="SSF53474">
    <property type="entry name" value="alpha/beta-Hydrolases"/>
    <property type="match status" value="1"/>
</dbReference>
<dbReference type="GO" id="GO:0016298">
    <property type="term" value="F:lipase activity"/>
    <property type="evidence" value="ECO:0000318"/>
    <property type="project" value="GO_Central"/>
</dbReference>
<dbReference type="InterPro" id="IPR029058">
    <property type="entry name" value="AB_hydrolase_fold"/>
</dbReference>
<dbReference type="Gene3D" id="3.40.50.1820">
    <property type="entry name" value="alpha/beta hydrolase"/>
    <property type="match status" value="1"/>
</dbReference>
<dbReference type="AlphaFoldDB" id="A0A2A6C7A4"/>
<dbReference type="Proteomes" id="UP000005239">
    <property type="component" value="Unassembled WGS sequence"/>
</dbReference>
<dbReference type="FunFam" id="3.40.50.1820:FF:000179">
    <property type="entry name" value="Lipase"/>
    <property type="match status" value="1"/>
</dbReference>
<dbReference type="OrthoDB" id="9974421at2759"/>
<accession>A0A8R1YNJ8</accession>
<dbReference type="Pfam" id="PF10323">
    <property type="entry name" value="7TM_GPCR_Srv"/>
    <property type="match status" value="1"/>
</dbReference>
<organism evidence="1 2">
    <name type="scientific">Pristionchus pacificus</name>
    <name type="common">Parasitic nematode worm</name>
    <dbReference type="NCBI Taxonomy" id="54126"/>
    <lineage>
        <taxon>Eukaryota</taxon>
        <taxon>Metazoa</taxon>
        <taxon>Ecdysozoa</taxon>
        <taxon>Nematoda</taxon>
        <taxon>Chromadorea</taxon>
        <taxon>Rhabditida</taxon>
        <taxon>Rhabditina</taxon>
        <taxon>Diplogasteromorpha</taxon>
        <taxon>Diplogasteroidea</taxon>
        <taxon>Neodiplogasteridae</taxon>
        <taxon>Pristionchus</taxon>
    </lineage>
</organism>
<dbReference type="PANTHER" id="PTHR11005">
    <property type="entry name" value="LYSOSOMAL ACID LIPASE-RELATED"/>
    <property type="match status" value="1"/>
</dbReference>
<evidence type="ECO:0000313" key="2">
    <source>
        <dbReference type="Proteomes" id="UP000005239"/>
    </source>
</evidence>
<reference evidence="2" key="1">
    <citation type="journal article" date="2008" name="Nat. Genet.">
        <title>The Pristionchus pacificus genome provides a unique perspective on nematode lifestyle and parasitism.</title>
        <authorList>
            <person name="Dieterich C."/>
            <person name="Clifton S.W."/>
            <person name="Schuster L.N."/>
            <person name="Chinwalla A."/>
            <person name="Delehaunty K."/>
            <person name="Dinkelacker I."/>
            <person name="Fulton L."/>
            <person name="Fulton R."/>
            <person name="Godfrey J."/>
            <person name="Minx P."/>
            <person name="Mitreva M."/>
            <person name="Roeseler W."/>
            <person name="Tian H."/>
            <person name="Witte H."/>
            <person name="Yang S.P."/>
            <person name="Wilson R.K."/>
            <person name="Sommer R.J."/>
        </authorList>
    </citation>
    <scope>NUCLEOTIDE SEQUENCE [LARGE SCALE GENOMIC DNA]</scope>
    <source>
        <strain evidence="2">PS312</strain>
    </source>
</reference>
<dbReference type="Gene3D" id="1.20.1070.10">
    <property type="entry name" value="Rhodopsin 7-helix transmembrane proteins"/>
    <property type="match status" value="1"/>
</dbReference>
<keyword evidence="2" id="KW-1185">Reference proteome</keyword>
<dbReference type="CDD" id="cd00637">
    <property type="entry name" value="7tm_classA_rhodopsin-like"/>
    <property type="match status" value="1"/>
</dbReference>
<dbReference type="SUPFAM" id="SSF81321">
    <property type="entry name" value="Family A G protein-coupled receptor-like"/>
    <property type="match status" value="1"/>
</dbReference>
<name>A0A2A6C7A4_PRIPA</name>
<dbReference type="InterPro" id="IPR006693">
    <property type="entry name" value="AB_hydrolase_lipase"/>
</dbReference>
<dbReference type="InterPro" id="IPR019426">
    <property type="entry name" value="7TM_GPCR_serpentine_rcpt_Srv"/>
</dbReference>
<dbReference type="EnsemblMetazoa" id="PPA34675.1">
    <property type="protein sequence ID" value="PPA34675.1"/>
    <property type="gene ID" value="WBGene00273044"/>
</dbReference>